<accession>A0ACC0XXH9</accession>
<name>A0ACC0XXH9_9ROSI</name>
<dbReference type="Proteomes" id="UP001163603">
    <property type="component" value="Chromosome 10"/>
</dbReference>
<sequence length="36" mass="4061">MVDSQSTALIHLATSAPLKKLQKIQILIYYPLSNNF</sequence>
<proteinExistence type="predicted"/>
<reference evidence="2" key="1">
    <citation type="journal article" date="2023" name="G3 (Bethesda)">
        <title>Genome assembly and association tests identify interacting loci associated with vigor, precocity, and sex in interspecific pistachio rootstocks.</title>
        <authorList>
            <person name="Palmer W."/>
            <person name="Jacygrad E."/>
            <person name="Sagayaradj S."/>
            <person name="Cavanaugh K."/>
            <person name="Han R."/>
            <person name="Bertier L."/>
            <person name="Beede B."/>
            <person name="Kafkas S."/>
            <person name="Golino D."/>
            <person name="Preece J."/>
            <person name="Michelmore R."/>
        </authorList>
    </citation>
    <scope>NUCLEOTIDE SEQUENCE [LARGE SCALE GENOMIC DNA]</scope>
</reference>
<dbReference type="EMBL" id="CM047745">
    <property type="protein sequence ID" value="KAJ0026197.1"/>
    <property type="molecule type" value="Genomic_DNA"/>
</dbReference>
<evidence type="ECO:0000313" key="1">
    <source>
        <dbReference type="EMBL" id="KAJ0026197.1"/>
    </source>
</evidence>
<organism evidence="1 2">
    <name type="scientific">Pistacia integerrima</name>
    <dbReference type="NCBI Taxonomy" id="434235"/>
    <lineage>
        <taxon>Eukaryota</taxon>
        <taxon>Viridiplantae</taxon>
        <taxon>Streptophyta</taxon>
        <taxon>Embryophyta</taxon>
        <taxon>Tracheophyta</taxon>
        <taxon>Spermatophyta</taxon>
        <taxon>Magnoliopsida</taxon>
        <taxon>eudicotyledons</taxon>
        <taxon>Gunneridae</taxon>
        <taxon>Pentapetalae</taxon>
        <taxon>rosids</taxon>
        <taxon>malvids</taxon>
        <taxon>Sapindales</taxon>
        <taxon>Anacardiaceae</taxon>
        <taxon>Pistacia</taxon>
    </lineage>
</organism>
<keyword evidence="2" id="KW-1185">Reference proteome</keyword>
<protein>
    <submittedName>
        <fullName evidence="1">Uncharacterized protein</fullName>
    </submittedName>
</protein>
<evidence type="ECO:0000313" key="2">
    <source>
        <dbReference type="Proteomes" id="UP001163603"/>
    </source>
</evidence>
<comment type="caution">
    <text evidence="1">The sequence shown here is derived from an EMBL/GenBank/DDBJ whole genome shotgun (WGS) entry which is preliminary data.</text>
</comment>
<gene>
    <name evidence="1" type="ORF">Pint_06789</name>
</gene>